<dbReference type="PROSITE" id="PS51186">
    <property type="entry name" value="GNAT"/>
    <property type="match status" value="1"/>
</dbReference>
<dbReference type="Proteomes" id="UP001155380">
    <property type="component" value="Unassembled WGS sequence"/>
</dbReference>
<dbReference type="SUPFAM" id="SSF55729">
    <property type="entry name" value="Acyl-CoA N-acyltransferases (Nat)"/>
    <property type="match status" value="1"/>
</dbReference>
<comment type="caution">
    <text evidence="2">The sequence shown here is derived from an EMBL/GenBank/DDBJ whole genome shotgun (WGS) entry which is preliminary data.</text>
</comment>
<dbReference type="InterPro" id="IPR000182">
    <property type="entry name" value="GNAT_dom"/>
</dbReference>
<evidence type="ECO:0000313" key="3">
    <source>
        <dbReference type="Proteomes" id="UP001155380"/>
    </source>
</evidence>
<dbReference type="AlphaFoldDB" id="A0AAJ1BYT4"/>
<dbReference type="InterPro" id="IPR041496">
    <property type="entry name" value="YitH/HolE_GNAT"/>
</dbReference>
<dbReference type="Pfam" id="PF13508">
    <property type="entry name" value="Acetyltransf_7"/>
    <property type="match status" value="1"/>
</dbReference>
<sequence length="300" mass="32781">MEPSASESLLVDTFQARMVDIHDASLEQLHALSIAVGWPHRADDWQFLREMGRGFVALDEIDRVLGSAMWFSHGDHFATVGMVISSPRLQTNGTGNWLMQRILAECKERGLRLNATRAARRLYQSLNFAPEKTVYQCQGEARRLATPVPLPDGATISTLGPEHLDRATELDALAFGVERRVLMEKLFEQSVGYGLFREGRLEAFALCRHFGRGHVVGPVVAGNDEDAIAVVQPHVLDHEGAFLRLDTHRDGGAFATFLSHAGLPVFDTVLTMSLSHGNAVPQVATSEGPATYGLASQALG</sequence>
<name>A0AAJ1BYT4_9HYPH</name>
<evidence type="ECO:0000259" key="1">
    <source>
        <dbReference type="PROSITE" id="PS51186"/>
    </source>
</evidence>
<keyword evidence="2" id="KW-0012">Acyltransferase</keyword>
<dbReference type="Gene3D" id="3.40.630.30">
    <property type="match status" value="1"/>
</dbReference>
<organism evidence="2 3">
    <name type="scientific">Ciceribacter sichuanensis</name>
    <dbReference type="NCBI Taxonomy" id="2949647"/>
    <lineage>
        <taxon>Bacteria</taxon>
        <taxon>Pseudomonadati</taxon>
        <taxon>Pseudomonadota</taxon>
        <taxon>Alphaproteobacteria</taxon>
        <taxon>Hyphomicrobiales</taxon>
        <taxon>Rhizobiaceae</taxon>
        <taxon>Ciceribacter</taxon>
    </lineage>
</organism>
<protein>
    <submittedName>
        <fullName evidence="2">GNAT family N-acetyltransferase</fullName>
        <ecNumber evidence="2">2.3.1.-</ecNumber>
    </submittedName>
</protein>
<proteinExistence type="predicted"/>
<dbReference type="InterPro" id="IPR052729">
    <property type="entry name" value="Acyl/Acetyltrans_Enzymes"/>
</dbReference>
<dbReference type="Pfam" id="PF18014">
    <property type="entry name" value="Acetyltransf_18"/>
    <property type="match status" value="1"/>
</dbReference>
<accession>A0AAJ1BYT4</accession>
<dbReference type="PANTHER" id="PTHR47237:SF2">
    <property type="entry name" value="BLL4206 PROTEIN"/>
    <property type="match status" value="1"/>
</dbReference>
<reference evidence="2" key="1">
    <citation type="submission" date="2022-06" db="EMBL/GenBank/DDBJ databases">
        <authorList>
            <person name="Sun Q."/>
        </authorList>
    </citation>
    <scope>NUCLEOTIDE SEQUENCE</scope>
    <source>
        <strain evidence="2">S101</strain>
    </source>
</reference>
<keyword evidence="2" id="KW-0808">Transferase</keyword>
<dbReference type="InterPro" id="IPR016181">
    <property type="entry name" value="Acyl_CoA_acyltransferase"/>
</dbReference>
<feature type="domain" description="N-acetyltransferase" evidence="1">
    <location>
        <begin position="16"/>
        <end position="149"/>
    </location>
</feature>
<gene>
    <name evidence="2" type="ORF">NBH21_18625</name>
</gene>
<dbReference type="PANTHER" id="PTHR47237">
    <property type="entry name" value="SLL0310 PROTEIN"/>
    <property type="match status" value="1"/>
</dbReference>
<dbReference type="RefSeq" id="WP_250911709.1">
    <property type="nucleotide sequence ID" value="NZ_JAMXLX010000006.1"/>
</dbReference>
<dbReference type="EC" id="2.3.1.-" evidence="2"/>
<dbReference type="GO" id="GO:0016747">
    <property type="term" value="F:acyltransferase activity, transferring groups other than amino-acyl groups"/>
    <property type="evidence" value="ECO:0007669"/>
    <property type="project" value="InterPro"/>
</dbReference>
<evidence type="ECO:0000313" key="2">
    <source>
        <dbReference type="EMBL" id="MCO5958798.1"/>
    </source>
</evidence>
<dbReference type="EMBL" id="JAMXLX010000006">
    <property type="protein sequence ID" value="MCO5958798.1"/>
    <property type="molecule type" value="Genomic_DNA"/>
</dbReference>
<dbReference type="Gene3D" id="3.40.630.90">
    <property type="match status" value="1"/>
</dbReference>